<keyword evidence="3" id="KW-0227">DNA damage</keyword>
<evidence type="ECO:0000256" key="10">
    <source>
        <dbReference type="ARBA" id="ARBA00023236"/>
    </source>
</evidence>
<dbReference type="GO" id="GO:0006260">
    <property type="term" value="P:DNA replication"/>
    <property type="evidence" value="ECO:0007669"/>
    <property type="project" value="UniProtKB-KW"/>
</dbReference>
<evidence type="ECO:0000256" key="6">
    <source>
        <dbReference type="ARBA" id="ARBA00023015"/>
    </source>
</evidence>
<keyword evidence="4" id="KW-0378">Hydrolase</keyword>
<dbReference type="FunCoup" id="A0A0D2G7L8">
    <property type="interactions" value="87"/>
</dbReference>
<keyword evidence="2" id="KW-0235">DNA replication</keyword>
<dbReference type="InterPro" id="IPR036286">
    <property type="entry name" value="LexA/Signal_pep-like_sf"/>
</dbReference>
<dbReference type="Pfam" id="PF00717">
    <property type="entry name" value="Peptidase_S24"/>
    <property type="match status" value="1"/>
</dbReference>
<dbReference type="PANTHER" id="PTHR33516">
    <property type="entry name" value="LEXA REPRESSOR"/>
    <property type="match status" value="1"/>
</dbReference>
<evidence type="ECO:0000256" key="4">
    <source>
        <dbReference type="ARBA" id="ARBA00022801"/>
    </source>
</evidence>
<keyword evidence="1" id="KW-0678">Repressor</keyword>
<dbReference type="InParanoid" id="A0A0D2G7L8"/>
<dbReference type="Gene3D" id="2.10.109.10">
    <property type="entry name" value="Umud Fragment, subunit A"/>
    <property type="match status" value="1"/>
</dbReference>
<dbReference type="FunFam" id="2.10.109.10:FF:000001">
    <property type="entry name" value="LexA repressor"/>
    <property type="match status" value="1"/>
</dbReference>
<dbReference type="SUPFAM" id="SSF51306">
    <property type="entry name" value="LexA/Signal peptidase"/>
    <property type="match status" value="1"/>
</dbReference>
<protein>
    <submittedName>
        <fullName evidence="12">Repressor</fullName>
    </submittedName>
</protein>
<dbReference type="GO" id="GO:0045892">
    <property type="term" value="P:negative regulation of DNA-templated transcription"/>
    <property type="evidence" value="ECO:0007669"/>
    <property type="project" value="InterPro"/>
</dbReference>
<accession>A0A0D2G7L8</accession>
<dbReference type="InterPro" id="IPR006200">
    <property type="entry name" value="LexA"/>
</dbReference>
<dbReference type="InterPro" id="IPR015927">
    <property type="entry name" value="Peptidase_S24_S26A/B/C"/>
</dbReference>
<dbReference type="NCBIfam" id="TIGR00498">
    <property type="entry name" value="lexA"/>
    <property type="match status" value="1"/>
</dbReference>
<name>A0A0D2G7L8_9BACT</name>
<comment type="caution">
    <text evidence="12">The sequence shown here is derived from an EMBL/GenBank/DDBJ whole genome shotgun (WGS) entry which is preliminary data.</text>
</comment>
<dbReference type="GO" id="GO:0006281">
    <property type="term" value="P:DNA repair"/>
    <property type="evidence" value="ECO:0007669"/>
    <property type="project" value="UniProtKB-KW"/>
</dbReference>
<dbReference type="AlphaFoldDB" id="A0A0D2G7L8"/>
<dbReference type="GO" id="GO:0004252">
    <property type="term" value="F:serine-type endopeptidase activity"/>
    <property type="evidence" value="ECO:0007669"/>
    <property type="project" value="InterPro"/>
</dbReference>
<evidence type="ECO:0000256" key="1">
    <source>
        <dbReference type="ARBA" id="ARBA00022491"/>
    </source>
</evidence>
<evidence type="ECO:0000313" key="12">
    <source>
        <dbReference type="EMBL" id="KIX10937.1"/>
    </source>
</evidence>
<dbReference type="STRING" id="1429043.X474_27440"/>
<dbReference type="GO" id="GO:0009432">
    <property type="term" value="P:SOS response"/>
    <property type="evidence" value="ECO:0007669"/>
    <property type="project" value="UniProtKB-KW"/>
</dbReference>
<evidence type="ECO:0000313" key="13">
    <source>
        <dbReference type="Proteomes" id="UP000032233"/>
    </source>
</evidence>
<reference evidence="12 13" key="1">
    <citation type="submission" date="2013-11" db="EMBL/GenBank/DDBJ databases">
        <title>Metagenomic analysis of a methanogenic consortium involved in long chain n-alkane degradation.</title>
        <authorList>
            <person name="Davidova I.A."/>
            <person name="Callaghan A.V."/>
            <person name="Wawrik B."/>
            <person name="Pruitt S."/>
            <person name="Marks C."/>
            <person name="Duncan K.E."/>
            <person name="Suflita J.M."/>
        </authorList>
    </citation>
    <scope>NUCLEOTIDE SEQUENCE [LARGE SCALE GENOMIC DNA]</scope>
    <source>
        <strain evidence="12 13">SPR</strain>
    </source>
</reference>
<evidence type="ECO:0000256" key="7">
    <source>
        <dbReference type="ARBA" id="ARBA00023125"/>
    </source>
</evidence>
<gene>
    <name evidence="12" type="ORF">X474_27440</name>
</gene>
<dbReference type="EMBL" id="AZAC01000078">
    <property type="protein sequence ID" value="KIX10937.1"/>
    <property type="molecule type" value="Genomic_DNA"/>
</dbReference>
<keyword evidence="13" id="KW-1185">Reference proteome</keyword>
<organism evidence="12 13">
    <name type="scientific">Dethiosulfatarculus sandiegensis</name>
    <dbReference type="NCBI Taxonomy" id="1429043"/>
    <lineage>
        <taxon>Bacteria</taxon>
        <taxon>Pseudomonadati</taxon>
        <taxon>Thermodesulfobacteriota</taxon>
        <taxon>Desulfarculia</taxon>
        <taxon>Desulfarculales</taxon>
        <taxon>Desulfarculaceae</taxon>
        <taxon>Dethiosulfatarculus</taxon>
    </lineage>
</organism>
<dbReference type="CDD" id="cd06529">
    <property type="entry name" value="S24_LexA-like"/>
    <property type="match status" value="1"/>
</dbReference>
<sequence>MEVPLLGEVAAGQPIEAVCVEQSVSIPRDMLGRFRTFALKVRGDSMIEEHIKSGDVIVVEERKTADNGNMVVALIDGTDVTLKKYYVDKQGVRLVPANSSMRPITLGHEQVQVLGVVAGVIRHCR</sequence>
<evidence type="ECO:0000256" key="3">
    <source>
        <dbReference type="ARBA" id="ARBA00022763"/>
    </source>
</evidence>
<keyword evidence="9" id="KW-0234">DNA repair</keyword>
<dbReference type="PANTHER" id="PTHR33516:SF2">
    <property type="entry name" value="LEXA REPRESSOR-RELATED"/>
    <property type="match status" value="1"/>
</dbReference>
<dbReference type="GO" id="GO:0003677">
    <property type="term" value="F:DNA binding"/>
    <property type="evidence" value="ECO:0007669"/>
    <property type="project" value="UniProtKB-KW"/>
</dbReference>
<dbReference type="PATRIC" id="fig|1429043.3.peg.5828"/>
<dbReference type="InterPro" id="IPR050077">
    <property type="entry name" value="LexA_repressor"/>
</dbReference>
<dbReference type="InterPro" id="IPR039418">
    <property type="entry name" value="LexA-like"/>
</dbReference>
<evidence type="ECO:0000256" key="2">
    <source>
        <dbReference type="ARBA" id="ARBA00022705"/>
    </source>
</evidence>
<keyword evidence="7" id="KW-0238">DNA-binding</keyword>
<evidence type="ECO:0000256" key="9">
    <source>
        <dbReference type="ARBA" id="ARBA00023204"/>
    </source>
</evidence>
<keyword evidence="8" id="KW-0804">Transcription</keyword>
<keyword evidence="5" id="KW-0068">Autocatalytic cleavage</keyword>
<feature type="domain" description="Peptidase S24/S26A/S26B/S26C" evidence="11">
    <location>
        <begin position="4"/>
        <end position="117"/>
    </location>
</feature>
<keyword evidence="6" id="KW-0805">Transcription regulation</keyword>
<dbReference type="Proteomes" id="UP000032233">
    <property type="component" value="Unassembled WGS sequence"/>
</dbReference>
<evidence type="ECO:0000256" key="8">
    <source>
        <dbReference type="ARBA" id="ARBA00023163"/>
    </source>
</evidence>
<evidence type="ECO:0000256" key="5">
    <source>
        <dbReference type="ARBA" id="ARBA00022813"/>
    </source>
</evidence>
<proteinExistence type="predicted"/>
<evidence type="ECO:0000259" key="11">
    <source>
        <dbReference type="Pfam" id="PF00717"/>
    </source>
</evidence>
<keyword evidence="10" id="KW-0742">SOS response</keyword>